<gene>
    <name evidence="3" type="ORF">SAMN05216337_107924</name>
</gene>
<feature type="region of interest" description="Disordered" evidence="1">
    <location>
        <begin position="77"/>
        <end position="98"/>
    </location>
</feature>
<proteinExistence type="predicted"/>
<evidence type="ECO:0000256" key="1">
    <source>
        <dbReference type="SAM" id="MobiDB-lite"/>
    </source>
</evidence>
<evidence type="ECO:0000313" key="4">
    <source>
        <dbReference type="Proteomes" id="UP000199245"/>
    </source>
</evidence>
<sequence>MTCTALLAVFTLGACNGLAGNDEMDRYFQRSDTITLSAGDAKQVNAVTHTIHPWPSYVGDRRIVSQAAKTDGSIKRYRLGNQPRDPLPAFGGDAPGLGHPPMGAAGAIGAAVDANNGSSIYFGTGAGLAGVGAATQR</sequence>
<evidence type="ECO:0000313" key="3">
    <source>
        <dbReference type="EMBL" id="SDF85608.1"/>
    </source>
</evidence>
<accession>A0A1G7PHB2</accession>
<feature type="chain" id="PRO_5011597383" evidence="2">
    <location>
        <begin position="20"/>
        <end position="137"/>
    </location>
</feature>
<dbReference type="EMBL" id="FMZW01000079">
    <property type="protein sequence ID" value="SDF85608.1"/>
    <property type="molecule type" value="Genomic_DNA"/>
</dbReference>
<evidence type="ECO:0000256" key="2">
    <source>
        <dbReference type="SAM" id="SignalP"/>
    </source>
</evidence>
<protein>
    <submittedName>
        <fullName evidence="3">Uncharacterized protein</fullName>
    </submittedName>
</protein>
<keyword evidence="2" id="KW-0732">Signal</keyword>
<dbReference type="Proteomes" id="UP000199245">
    <property type="component" value="Unassembled WGS sequence"/>
</dbReference>
<name>A0A1G7PHB2_9BRAD</name>
<feature type="signal peptide" evidence="2">
    <location>
        <begin position="1"/>
        <end position="19"/>
    </location>
</feature>
<dbReference type="AlphaFoldDB" id="A0A1G7PHB2"/>
<reference evidence="3 4" key="1">
    <citation type="submission" date="2016-10" db="EMBL/GenBank/DDBJ databases">
        <authorList>
            <person name="de Groot N.N."/>
        </authorList>
    </citation>
    <scope>NUCLEOTIDE SEQUENCE [LARGE SCALE GENOMIC DNA]</scope>
    <source>
        <strain evidence="3 4">R5</strain>
    </source>
</reference>
<organism evidence="3 4">
    <name type="scientific">Bradyrhizobium brasilense</name>
    <dbReference type="NCBI Taxonomy" id="1419277"/>
    <lineage>
        <taxon>Bacteria</taxon>
        <taxon>Pseudomonadati</taxon>
        <taxon>Pseudomonadota</taxon>
        <taxon>Alphaproteobacteria</taxon>
        <taxon>Hyphomicrobiales</taxon>
        <taxon>Nitrobacteraceae</taxon>
        <taxon>Bradyrhizobium</taxon>
    </lineage>
</organism>